<comment type="caution">
    <text evidence="9">The sequence shown here is derived from an EMBL/GenBank/DDBJ whole genome shotgun (WGS) entry which is preliminary data.</text>
</comment>
<organism evidence="9 10">
    <name type="scientific">Paenibacillus yanchengensis</name>
    <dbReference type="NCBI Taxonomy" id="2035833"/>
    <lineage>
        <taxon>Bacteria</taxon>
        <taxon>Bacillati</taxon>
        <taxon>Bacillota</taxon>
        <taxon>Bacilli</taxon>
        <taxon>Bacillales</taxon>
        <taxon>Paenibacillaceae</taxon>
        <taxon>Paenibacillus</taxon>
    </lineage>
</organism>
<feature type="active site" description="Proton acceptor" evidence="7">
    <location>
        <position position="84"/>
    </location>
</feature>
<comment type="catalytic activity">
    <reaction evidence="7">
        <text>ITP + H2O = IMP + diphosphate + H(+)</text>
        <dbReference type="Rhea" id="RHEA:29399"/>
        <dbReference type="ChEBI" id="CHEBI:15377"/>
        <dbReference type="ChEBI" id="CHEBI:15378"/>
        <dbReference type="ChEBI" id="CHEBI:33019"/>
        <dbReference type="ChEBI" id="CHEBI:58053"/>
        <dbReference type="ChEBI" id="CHEBI:61402"/>
        <dbReference type="EC" id="3.6.1.66"/>
    </reaction>
</comment>
<dbReference type="Proteomes" id="UP001597362">
    <property type="component" value="Unassembled WGS sequence"/>
</dbReference>
<proteinExistence type="inferred from homology"/>
<comment type="subunit">
    <text evidence="7">Homodimer.</text>
</comment>
<feature type="binding site" evidence="7">
    <location>
        <begin position="207"/>
        <end position="208"/>
    </location>
    <ligand>
        <name>substrate</name>
    </ligand>
</feature>
<accession>A0ABW4YLG5</accession>
<comment type="catalytic activity">
    <reaction evidence="7">
        <text>dITP + H2O = dIMP + diphosphate + H(+)</text>
        <dbReference type="Rhea" id="RHEA:28342"/>
        <dbReference type="ChEBI" id="CHEBI:15377"/>
        <dbReference type="ChEBI" id="CHEBI:15378"/>
        <dbReference type="ChEBI" id="CHEBI:33019"/>
        <dbReference type="ChEBI" id="CHEBI:61194"/>
        <dbReference type="ChEBI" id="CHEBI:61382"/>
        <dbReference type="EC" id="3.6.1.66"/>
    </reaction>
</comment>
<evidence type="ECO:0000256" key="5">
    <source>
        <dbReference type="ARBA" id="ARBA00022842"/>
    </source>
</evidence>
<comment type="catalytic activity">
    <reaction evidence="7">
        <text>XTP + H2O = XMP + diphosphate + H(+)</text>
        <dbReference type="Rhea" id="RHEA:28610"/>
        <dbReference type="ChEBI" id="CHEBI:15377"/>
        <dbReference type="ChEBI" id="CHEBI:15378"/>
        <dbReference type="ChEBI" id="CHEBI:33019"/>
        <dbReference type="ChEBI" id="CHEBI:57464"/>
        <dbReference type="ChEBI" id="CHEBI:61314"/>
        <dbReference type="EC" id="3.6.1.66"/>
    </reaction>
</comment>
<feature type="binding site" evidence="7">
    <location>
        <position position="85"/>
    </location>
    <ligand>
        <name>substrate</name>
    </ligand>
</feature>
<feature type="binding site" evidence="7">
    <location>
        <position position="202"/>
    </location>
    <ligand>
        <name>substrate</name>
    </ligand>
</feature>
<dbReference type="HAMAP" id="MF_01405">
    <property type="entry name" value="Non_canon_purine_NTPase"/>
    <property type="match status" value="1"/>
</dbReference>
<feature type="binding site" evidence="7">
    <location>
        <begin position="22"/>
        <end position="27"/>
    </location>
    <ligand>
        <name>substrate</name>
    </ligand>
</feature>
<dbReference type="InterPro" id="IPR020922">
    <property type="entry name" value="dITP/XTP_pyrophosphatase"/>
</dbReference>
<dbReference type="NCBIfam" id="TIGR00042">
    <property type="entry name" value="RdgB/HAM1 family non-canonical purine NTP pyrophosphatase"/>
    <property type="match status" value="1"/>
</dbReference>
<feature type="binding site" evidence="7">
    <location>
        <position position="55"/>
    </location>
    <ligand>
        <name>Mg(2+)</name>
        <dbReference type="ChEBI" id="CHEBI:18420"/>
    </ligand>
</feature>
<feature type="binding site" evidence="7">
    <location>
        <position position="84"/>
    </location>
    <ligand>
        <name>Mg(2+)</name>
        <dbReference type="ChEBI" id="CHEBI:18420"/>
    </ligand>
</feature>
<keyword evidence="6 7" id="KW-0546">Nucleotide metabolism</keyword>
<protein>
    <recommendedName>
        <fullName evidence="7">dITP/XTP pyrophosphatase</fullName>
        <ecNumber evidence="7">3.6.1.66</ecNumber>
    </recommendedName>
    <alternativeName>
        <fullName evidence="7">Non-canonical purine NTP pyrophosphatase</fullName>
    </alternativeName>
    <alternativeName>
        <fullName evidence="7">Non-standard purine NTP pyrophosphatase</fullName>
    </alternativeName>
    <alternativeName>
        <fullName evidence="7">Nucleoside-triphosphate diphosphatase</fullName>
    </alternativeName>
    <alternativeName>
        <fullName evidence="7">Nucleoside-triphosphate pyrophosphatase</fullName>
        <shortName evidence="7">NTPase</shortName>
    </alternativeName>
</protein>
<dbReference type="PANTHER" id="PTHR11067">
    <property type="entry name" value="INOSINE TRIPHOSPHATE PYROPHOSPHATASE/HAM1 PROTEIN"/>
    <property type="match status" value="1"/>
</dbReference>
<name>A0ABW4YLG5_9BACL</name>
<dbReference type="Gene3D" id="3.90.950.10">
    <property type="match status" value="1"/>
</dbReference>
<evidence type="ECO:0000313" key="9">
    <source>
        <dbReference type="EMBL" id="MFD2116508.1"/>
    </source>
</evidence>
<dbReference type="EMBL" id="JBHUHO010000030">
    <property type="protein sequence ID" value="MFD2116508.1"/>
    <property type="molecule type" value="Genomic_DNA"/>
</dbReference>
<comment type="similarity">
    <text evidence="1 7 8">Belongs to the HAM1 NTPase family.</text>
</comment>
<keyword evidence="10" id="KW-1185">Reference proteome</keyword>
<dbReference type="RefSeq" id="WP_377772737.1">
    <property type="nucleotide sequence ID" value="NZ_JBHUHO010000030.1"/>
</dbReference>
<evidence type="ECO:0000256" key="6">
    <source>
        <dbReference type="ARBA" id="ARBA00023080"/>
    </source>
</evidence>
<dbReference type="InterPro" id="IPR029001">
    <property type="entry name" value="ITPase-like_fam"/>
</dbReference>
<dbReference type="SUPFAM" id="SSF52972">
    <property type="entry name" value="ITPase-like"/>
    <property type="match status" value="1"/>
</dbReference>
<reference evidence="10" key="1">
    <citation type="journal article" date="2019" name="Int. J. Syst. Evol. Microbiol.">
        <title>The Global Catalogue of Microorganisms (GCM) 10K type strain sequencing project: providing services to taxonomists for standard genome sequencing and annotation.</title>
        <authorList>
            <consortium name="The Broad Institute Genomics Platform"/>
            <consortium name="The Broad Institute Genome Sequencing Center for Infectious Disease"/>
            <person name="Wu L."/>
            <person name="Ma J."/>
        </authorList>
    </citation>
    <scope>NUCLEOTIDE SEQUENCE [LARGE SCALE GENOMIC DNA]</scope>
    <source>
        <strain evidence="10">GH52</strain>
    </source>
</reference>
<dbReference type="InterPro" id="IPR002637">
    <property type="entry name" value="RdgB/HAM1"/>
</dbReference>
<sequence length="223" mass="24231">MINNGNDHLSAKATKRTIVIATKNRGKLLEFQHALAGLDVAVVSLLDYPAIADIEEDGDTFIANARKKAETAANLLGVPVLADDSGLCVTALGGAPGIYSARYAGEPANDAANNEKLLQQLLLQPSVEHTVVREQYKLLSKAQFVCVLSLYDPAERRFIEAEGTVDGYILDQPLGTFGFGYDPLFWLPSLDKSVAELTPTEKQSISHRGHALEKLLPQLEKFI</sequence>
<dbReference type="CDD" id="cd00515">
    <property type="entry name" value="HAM1"/>
    <property type="match status" value="1"/>
</dbReference>
<keyword evidence="3 7" id="KW-0547">Nucleotide-binding</keyword>
<gene>
    <name evidence="9" type="primary">rdgB</name>
    <name evidence="9" type="ORF">ACFSJH_12320</name>
</gene>
<feature type="binding site" evidence="7">
    <location>
        <begin position="179"/>
        <end position="182"/>
    </location>
    <ligand>
        <name>substrate</name>
    </ligand>
</feature>
<comment type="cofactor">
    <cofactor evidence="7">
        <name>Mg(2+)</name>
        <dbReference type="ChEBI" id="CHEBI:18420"/>
    </cofactor>
    <text evidence="7">Binds 1 Mg(2+) ion per subunit.</text>
</comment>
<keyword evidence="2 7" id="KW-0479">Metal-binding</keyword>
<keyword evidence="4 7" id="KW-0378">Hydrolase</keyword>
<evidence type="ECO:0000256" key="8">
    <source>
        <dbReference type="RuleBase" id="RU003781"/>
    </source>
</evidence>
<dbReference type="EC" id="3.6.1.66" evidence="7"/>
<dbReference type="PANTHER" id="PTHR11067:SF9">
    <property type="entry name" value="INOSINE TRIPHOSPHATE PYROPHOSPHATASE"/>
    <property type="match status" value="1"/>
</dbReference>
<comment type="function">
    <text evidence="7">Pyrophosphatase that catalyzes the hydrolysis of nucleoside triphosphates to their monophosphate derivatives, with a high preference for the non-canonical purine nucleotides XTP (xanthosine triphosphate), dITP (deoxyinosine triphosphate) and ITP. Seems to function as a house-cleaning enzyme that removes non-canonical purine nucleotides from the nucleotide pool, thus preventing their incorporation into DNA/RNA and avoiding chromosomal lesions.</text>
</comment>
<evidence type="ECO:0000256" key="2">
    <source>
        <dbReference type="ARBA" id="ARBA00022723"/>
    </source>
</evidence>
<evidence type="ECO:0000256" key="1">
    <source>
        <dbReference type="ARBA" id="ARBA00008023"/>
    </source>
</evidence>
<evidence type="ECO:0000256" key="4">
    <source>
        <dbReference type="ARBA" id="ARBA00022801"/>
    </source>
</evidence>
<dbReference type="Pfam" id="PF01725">
    <property type="entry name" value="Ham1p_like"/>
    <property type="match status" value="1"/>
</dbReference>
<evidence type="ECO:0000256" key="7">
    <source>
        <dbReference type="HAMAP-Rule" id="MF_01405"/>
    </source>
</evidence>
<evidence type="ECO:0000256" key="3">
    <source>
        <dbReference type="ARBA" id="ARBA00022741"/>
    </source>
</evidence>
<evidence type="ECO:0000313" key="10">
    <source>
        <dbReference type="Proteomes" id="UP001597362"/>
    </source>
</evidence>
<dbReference type="GO" id="GO:0036220">
    <property type="term" value="F:ITP diphosphatase activity"/>
    <property type="evidence" value="ECO:0007669"/>
    <property type="project" value="UniProtKB-EC"/>
</dbReference>
<keyword evidence="5 7" id="KW-0460">Magnesium</keyword>